<dbReference type="CDD" id="cd01650">
    <property type="entry name" value="RT_nLTR_like"/>
    <property type="match status" value="1"/>
</dbReference>
<gene>
    <name evidence="2" type="ORF">ABMA28_010726</name>
</gene>
<dbReference type="SUPFAM" id="SSF56219">
    <property type="entry name" value="DNase I-like"/>
    <property type="match status" value="1"/>
</dbReference>
<evidence type="ECO:0000313" key="2">
    <source>
        <dbReference type="EMBL" id="KAL0810609.1"/>
    </source>
</evidence>
<dbReference type="GO" id="GO:0071897">
    <property type="term" value="P:DNA biosynthetic process"/>
    <property type="evidence" value="ECO:0007669"/>
    <property type="project" value="UniProtKB-ARBA"/>
</dbReference>
<dbReference type="PROSITE" id="PS50878">
    <property type="entry name" value="RT_POL"/>
    <property type="match status" value="1"/>
</dbReference>
<organism evidence="2 3">
    <name type="scientific">Loxostege sticticalis</name>
    <name type="common">Beet webworm moth</name>
    <dbReference type="NCBI Taxonomy" id="481309"/>
    <lineage>
        <taxon>Eukaryota</taxon>
        <taxon>Metazoa</taxon>
        <taxon>Ecdysozoa</taxon>
        <taxon>Arthropoda</taxon>
        <taxon>Hexapoda</taxon>
        <taxon>Insecta</taxon>
        <taxon>Pterygota</taxon>
        <taxon>Neoptera</taxon>
        <taxon>Endopterygota</taxon>
        <taxon>Lepidoptera</taxon>
        <taxon>Glossata</taxon>
        <taxon>Ditrysia</taxon>
        <taxon>Pyraloidea</taxon>
        <taxon>Crambidae</taxon>
        <taxon>Pyraustinae</taxon>
        <taxon>Loxostege</taxon>
    </lineage>
</organism>
<name>A0ABD0S970_LOXSC</name>
<comment type="caution">
    <text evidence="2">The sequence shown here is derived from an EMBL/GenBank/DDBJ whole genome shotgun (WGS) entry which is preliminary data.</text>
</comment>
<sequence length="964" mass="110816">MDNIDTSSKNHLSIYYQNCRGIRTKLHTLYMNILSNNYDVIVLTETWLTDDIDNNEFIDQRYVVYRCDRDRSASNKQDGGGVLVAVLRGLRPALFDKVTTANASQSKHFEHILVEIPSANNIKKHLISAAYIPPRSSADVYEKHFDSLQECLINSLIDSFYIIGEYNIPDVIWSPHAPPSLDLNDDTKSTPLTGIGSTFTHSLLLNSIALLNASQYNGVYNENGKILDLFISNQRTIIQPSSDPLVPPDPHHPPFSALVNIPSVSKAMARLPMAKYNFYKADYDLINIKIKNTDWEALLQPLPVDSCLSTFYNTLDEIIKTHTPLSKSRVNGFPVWFSRSLIRTFRDKQKAWTKWKRFGNLIDYEKFSQLRSAFKKKCKQCHVTYLNTVEDSISKNVKHFWTYVSNLKSKPGIPSTMQYLNTKSNDPVTICNMFSSFFQSAFESSSPFLTQWEPPPKYCSRDILISSMSFTEGEISKELKNLDTSKGPGPDGLPPHFLKLTSGSICKPLYIIYNKCMTEGVFPKVWKCANITPVHKSGSRHNVEQYRPISILSTVSKVLERLVHNQVYPILHNVIISEQHGFVKQRSTTTNLLTFTNTLFETVDDGVQMDAVYTDFKKAFDRVDHELLLDKIAFNGIRGNLLRWFSSYILNRSQKVVINGYQSGSVSVTSGVPQGSILGPLLFVIFINDIKECFQNSKFLVYADDLKAYKPVKTIEDCVSFQNDLDKLSAYCVTNKLQLSIPKCHYVSFTKNKNVLHFDYKLCDTALVRVHDLRDLGIQLDSKLHLNIHVENIIKKAYRMYGFVMRSYLYLYKTLIRSQLEYAVPIWNPYYKKYIEEIEKIQDKFLRAMHYRCYRTYSTRVIPLLSKFNLIPLVARRKYLESVTLHKLVNNKFDCSELVSKICYSVPRTAHRREVRAGRLFAVCKSRTNTGMRVPIRRMMRSYNDSFHINDIDIFADNIKCCAL</sequence>
<dbReference type="SUPFAM" id="SSF56672">
    <property type="entry name" value="DNA/RNA polymerases"/>
    <property type="match status" value="1"/>
</dbReference>
<dbReference type="Proteomes" id="UP001549921">
    <property type="component" value="Unassembled WGS sequence"/>
</dbReference>
<dbReference type="EMBL" id="JBEDNZ010000026">
    <property type="protein sequence ID" value="KAL0810609.1"/>
    <property type="molecule type" value="Genomic_DNA"/>
</dbReference>
<protein>
    <recommendedName>
        <fullName evidence="1">Reverse transcriptase domain-containing protein</fullName>
    </recommendedName>
</protein>
<feature type="domain" description="Reverse transcriptase" evidence="1">
    <location>
        <begin position="515"/>
        <end position="805"/>
    </location>
</feature>
<evidence type="ECO:0000313" key="3">
    <source>
        <dbReference type="Proteomes" id="UP001549921"/>
    </source>
</evidence>
<dbReference type="InterPro" id="IPR036691">
    <property type="entry name" value="Endo/exonu/phosph_ase_sf"/>
</dbReference>
<accession>A0ABD0S970</accession>
<dbReference type="InterPro" id="IPR000477">
    <property type="entry name" value="RT_dom"/>
</dbReference>
<dbReference type="InterPro" id="IPR043502">
    <property type="entry name" value="DNA/RNA_pol_sf"/>
</dbReference>
<dbReference type="AlphaFoldDB" id="A0ABD0S970"/>
<evidence type="ECO:0000259" key="1">
    <source>
        <dbReference type="PROSITE" id="PS50878"/>
    </source>
</evidence>
<dbReference type="Pfam" id="PF00078">
    <property type="entry name" value="RVT_1"/>
    <property type="match status" value="1"/>
</dbReference>
<dbReference type="Gene3D" id="3.60.10.10">
    <property type="entry name" value="Endonuclease/exonuclease/phosphatase"/>
    <property type="match status" value="1"/>
</dbReference>
<dbReference type="PANTHER" id="PTHR33332">
    <property type="entry name" value="REVERSE TRANSCRIPTASE DOMAIN-CONTAINING PROTEIN"/>
    <property type="match status" value="1"/>
</dbReference>
<proteinExistence type="predicted"/>
<reference evidence="2 3" key="1">
    <citation type="submission" date="2024-06" db="EMBL/GenBank/DDBJ databases">
        <title>A chromosome-level genome assembly of beet webworm, Loxostege sticticalis.</title>
        <authorList>
            <person name="Zhang Y."/>
        </authorList>
    </citation>
    <scope>NUCLEOTIDE SEQUENCE [LARGE SCALE GENOMIC DNA]</scope>
    <source>
        <strain evidence="2">AQ028</strain>
        <tissue evidence="2">Male pupae</tissue>
    </source>
</reference>